<dbReference type="GO" id="GO:0005886">
    <property type="term" value="C:plasma membrane"/>
    <property type="evidence" value="ECO:0007669"/>
    <property type="project" value="UniProtKB-SubCell"/>
</dbReference>
<evidence type="ECO:0000256" key="15">
    <source>
        <dbReference type="ARBA" id="ARBA00034000"/>
    </source>
</evidence>
<comment type="catalytic activity">
    <reaction evidence="15">
        <text>Preferential cleavage: (Ac)2-L-Lys-D-Ala-|-D-Ala. Also transpeptidation of peptidyl-alanyl moieties that are N-acyl substituents of D-alanine.</text>
        <dbReference type="EC" id="3.4.16.4"/>
    </reaction>
</comment>
<evidence type="ECO:0000256" key="12">
    <source>
        <dbReference type="ARBA" id="ARBA00023136"/>
    </source>
</evidence>
<evidence type="ECO:0000256" key="2">
    <source>
        <dbReference type="ARBA" id="ARBA00007090"/>
    </source>
</evidence>
<proteinExistence type="inferred from homology"/>
<comment type="caution">
    <text evidence="20">The sequence shown here is derived from an EMBL/GenBank/DDBJ whole genome shotgun (WGS) entry which is preliminary data.</text>
</comment>
<keyword evidence="17" id="KW-0812">Transmembrane</keyword>
<dbReference type="GO" id="GO:0008360">
    <property type="term" value="P:regulation of cell shape"/>
    <property type="evidence" value="ECO:0007669"/>
    <property type="project" value="UniProtKB-KW"/>
</dbReference>
<dbReference type="Gene3D" id="1.10.3810.10">
    <property type="entry name" value="Biosynthetic peptidoglycan transglycosylase-like"/>
    <property type="match status" value="1"/>
</dbReference>
<dbReference type="InterPro" id="IPR036950">
    <property type="entry name" value="PBP_transglycosylase"/>
</dbReference>
<keyword evidence="17" id="KW-1133">Transmembrane helix</keyword>
<dbReference type="GO" id="GO:0071555">
    <property type="term" value="P:cell wall organization"/>
    <property type="evidence" value="ECO:0007669"/>
    <property type="project" value="UniProtKB-KW"/>
</dbReference>
<dbReference type="Pfam" id="PF17957">
    <property type="entry name" value="Big_7"/>
    <property type="match status" value="1"/>
</dbReference>
<evidence type="ECO:0000256" key="17">
    <source>
        <dbReference type="SAM" id="Phobius"/>
    </source>
</evidence>
<feature type="domain" description="Penicillin-binding protein transpeptidase" evidence="18">
    <location>
        <begin position="347"/>
        <end position="627"/>
    </location>
</feature>
<dbReference type="InterPro" id="IPR050396">
    <property type="entry name" value="Glycosyltr_51/Transpeptidase"/>
</dbReference>
<feature type="transmembrane region" description="Helical" evidence="17">
    <location>
        <begin position="33"/>
        <end position="55"/>
    </location>
</feature>
<protein>
    <submittedName>
        <fullName evidence="20">Penicillin-binding protein</fullName>
    </submittedName>
</protein>
<evidence type="ECO:0000256" key="7">
    <source>
        <dbReference type="ARBA" id="ARBA00022676"/>
    </source>
</evidence>
<keyword evidence="10" id="KW-0133">Cell shape</keyword>
<keyword evidence="12 17" id="KW-0472">Membrane</keyword>
<comment type="subcellular location">
    <subcellularLocation>
        <location evidence="1">Cell membrane</location>
    </subcellularLocation>
</comment>
<keyword evidence="8" id="KW-0808">Transferase</keyword>
<dbReference type="Pfam" id="PF00905">
    <property type="entry name" value="Transpeptidase"/>
    <property type="match status" value="1"/>
</dbReference>
<keyword evidence="9" id="KW-0378">Hydrolase</keyword>
<dbReference type="EMBL" id="PHAH01000003">
    <property type="protein sequence ID" value="PKM89257.1"/>
    <property type="molecule type" value="Genomic_DNA"/>
</dbReference>
<dbReference type="AlphaFoldDB" id="A0A2N2E3G0"/>
<accession>A0A2N2E3G0</accession>
<gene>
    <name evidence="20" type="ORF">CVU83_00325</name>
</gene>
<sequence length="836" mass="92606">MPIPKLKTVSSPKAEFWRNKDSNKKKTGWKKKLLLTGVIIASLGLLSAFILVAWVSRDLPEPNQLIDRDVAQSTKIYDRSGENILYEIHGDEKRTLMSLDEIPDNAKNATIAIEDKNFYKHGGFSVWAMFRTLITNVMYNRRAGGSTLTQQFVKNAILTSEKKVTRKIKEIVLAQRIEKKFSKDEVLQMYLNEIPYGSNAYGIEAASQKYFGKSVRDINLAESALLAALIQTPSRYSPYGPNKDTLLGRKDYVLTLMAEQGYISEAERDAAKSYELTFQQAETSINAPHFVMMVKQILSEKYGESEVERGGLKIYTTLDWNKQKFAEEVIKEKTENYEEKYSADNASLVAIDPKTGQVLALVGSRDYFNDEIKGQVNVADRPRQPGSSLKPIVYAALFEQGYTPDTKLYDVITNFSTDPSNPYTPQNYNGREHGPVTIRQALAGSLNIPAVKAIYLAGINQVLNLTDNLGYSTLSDRDRFGLALVLGGGEIKLLEHTNAYSAFAREGKVNELSYILRIEDKDGKLLEEYQQKESRALTTETARKINSILSDNDARAYIFGARNTLTLGSRPVGAKTGTTNDYKDAWTIGYTPSLVAGVWVGNTDNSKMSSGADGSVVAAPIWNEFMKRALGETPVETFNPWDGAKTGKAAIDGDLAVSRKIIVDISTGLPAGSDTPDELRQEVEAFNHHSILHYVNREDPLGPEPESPEADPQYLVWEEAVRKWAEKNNQAPNQELIDNAEQVKPENTPTISFVSPIEGELVTSNIILIKVNASAPRGVKTIKYWLNESALASGGSESEINVALDGLENGYHKLTATACDDVGNCNTTALNINLVR</sequence>
<comment type="similarity">
    <text evidence="3">In the N-terminal section; belongs to the glycosyltransferase 51 family.</text>
</comment>
<organism evidence="20 21">
    <name type="scientific">Candidatus Falkowbacteria bacterium HGW-Falkowbacteria-2</name>
    <dbReference type="NCBI Taxonomy" id="2013769"/>
    <lineage>
        <taxon>Bacteria</taxon>
        <taxon>Candidatus Falkowiibacteriota</taxon>
    </lineage>
</organism>
<dbReference type="GO" id="GO:0030288">
    <property type="term" value="C:outer membrane-bounded periplasmic space"/>
    <property type="evidence" value="ECO:0007669"/>
    <property type="project" value="TreeGrafter"/>
</dbReference>
<evidence type="ECO:0000256" key="10">
    <source>
        <dbReference type="ARBA" id="ARBA00022960"/>
    </source>
</evidence>
<dbReference type="InterPro" id="IPR001264">
    <property type="entry name" value="Glyco_trans_51"/>
</dbReference>
<name>A0A2N2E3G0_9BACT</name>
<evidence type="ECO:0000259" key="19">
    <source>
        <dbReference type="Pfam" id="PF00912"/>
    </source>
</evidence>
<dbReference type="SUPFAM" id="SSF56601">
    <property type="entry name" value="beta-lactamase/transpeptidase-like"/>
    <property type="match status" value="1"/>
</dbReference>
<keyword evidence="14" id="KW-0961">Cell wall biogenesis/degradation</keyword>
<evidence type="ECO:0000256" key="9">
    <source>
        <dbReference type="ARBA" id="ARBA00022801"/>
    </source>
</evidence>
<evidence type="ECO:0000256" key="13">
    <source>
        <dbReference type="ARBA" id="ARBA00023268"/>
    </source>
</evidence>
<dbReference type="InterPro" id="IPR012338">
    <property type="entry name" value="Beta-lactam/transpept-like"/>
</dbReference>
<evidence type="ECO:0000256" key="8">
    <source>
        <dbReference type="ARBA" id="ARBA00022679"/>
    </source>
</evidence>
<feature type="domain" description="Glycosyl transferase family 51" evidence="19">
    <location>
        <begin position="83"/>
        <end position="257"/>
    </location>
</feature>
<dbReference type="GO" id="GO:0006508">
    <property type="term" value="P:proteolysis"/>
    <property type="evidence" value="ECO:0007669"/>
    <property type="project" value="UniProtKB-KW"/>
</dbReference>
<evidence type="ECO:0000313" key="21">
    <source>
        <dbReference type="Proteomes" id="UP000233325"/>
    </source>
</evidence>
<evidence type="ECO:0000259" key="18">
    <source>
        <dbReference type="Pfam" id="PF00905"/>
    </source>
</evidence>
<dbReference type="InterPro" id="IPR001460">
    <property type="entry name" value="PCN-bd_Tpept"/>
</dbReference>
<comment type="catalytic activity">
    <reaction evidence="16">
        <text>[GlcNAc-(1-&gt;4)-Mur2Ac(oyl-L-Ala-gamma-D-Glu-L-Lys-D-Ala-D-Ala)](n)-di-trans,octa-cis-undecaprenyl diphosphate + beta-D-GlcNAc-(1-&gt;4)-Mur2Ac(oyl-L-Ala-gamma-D-Glu-L-Lys-D-Ala-D-Ala)-di-trans,octa-cis-undecaprenyl diphosphate = [GlcNAc-(1-&gt;4)-Mur2Ac(oyl-L-Ala-gamma-D-Glu-L-Lys-D-Ala-D-Ala)](n+1)-di-trans,octa-cis-undecaprenyl diphosphate + di-trans,octa-cis-undecaprenyl diphosphate + H(+)</text>
        <dbReference type="Rhea" id="RHEA:23708"/>
        <dbReference type="Rhea" id="RHEA-COMP:9602"/>
        <dbReference type="Rhea" id="RHEA-COMP:9603"/>
        <dbReference type="ChEBI" id="CHEBI:15378"/>
        <dbReference type="ChEBI" id="CHEBI:58405"/>
        <dbReference type="ChEBI" id="CHEBI:60033"/>
        <dbReference type="ChEBI" id="CHEBI:78435"/>
        <dbReference type="EC" id="2.4.99.28"/>
    </reaction>
</comment>
<keyword evidence="7" id="KW-0328">Glycosyltransferase</keyword>
<evidence type="ECO:0000256" key="5">
    <source>
        <dbReference type="ARBA" id="ARBA00022645"/>
    </source>
</evidence>
<dbReference type="Gene3D" id="2.60.40.10">
    <property type="entry name" value="Immunoglobulins"/>
    <property type="match status" value="1"/>
</dbReference>
<dbReference type="GO" id="GO:0008955">
    <property type="term" value="F:peptidoglycan glycosyltransferase activity"/>
    <property type="evidence" value="ECO:0007669"/>
    <property type="project" value="UniProtKB-EC"/>
</dbReference>
<keyword evidence="4" id="KW-1003">Cell membrane</keyword>
<evidence type="ECO:0000256" key="1">
    <source>
        <dbReference type="ARBA" id="ARBA00004236"/>
    </source>
</evidence>
<keyword evidence="5" id="KW-0121">Carboxypeptidase</keyword>
<evidence type="ECO:0000313" key="20">
    <source>
        <dbReference type="EMBL" id="PKM89257.1"/>
    </source>
</evidence>
<dbReference type="NCBIfam" id="TIGR02074">
    <property type="entry name" value="PBP_1a_fam"/>
    <property type="match status" value="1"/>
</dbReference>
<dbReference type="Proteomes" id="UP000233325">
    <property type="component" value="Unassembled WGS sequence"/>
</dbReference>
<dbReference type="PANTHER" id="PTHR32282:SF11">
    <property type="entry name" value="PENICILLIN-BINDING PROTEIN 1B"/>
    <property type="match status" value="1"/>
</dbReference>
<dbReference type="InterPro" id="IPR013783">
    <property type="entry name" value="Ig-like_fold"/>
</dbReference>
<keyword evidence="13" id="KW-0511">Multifunctional enzyme</keyword>
<dbReference type="SUPFAM" id="SSF53955">
    <property type="entry name" value="Lysozyme-like"/>
    <property type="match status" value="1"/>
</dbReference>
<evidence type="ECO:0000256" key="11">
    <source>
        <dbReference type="ARBA" id="ARBA00022984"/>
    </source>
</evidence>
<dbReference type="Pfam" id="PF00912">
    <property type="entry name" value="Transgly"/>
    <property type="match status" value="1"/>
</dbReference>
<reference evidence="20 21" key="1">
    <citation type="journal article" date="2017" name="ISME J.">
        <title>Potential for microbial H2 and metal transformations associated with novel bacteria and archaea in deep terrestrial subsurface sediments.</title>
        <authorList>
            <person name="Hernsdorf A.W."/>
            <person name="Amano Y."/>
            <person name="Miyakawa K."/>
            <person name="Ise K."/>
            <person name="Suzuki Y."/>
            <person name="Anantharaman K."/>
            <person name="Probst A."/>
            <person name="Burstein D."/>
            <person name="Thomas B.C."/>
            <person name="Banfield J.F."/>
        </authorList>
    </citation>
    <scope>NUCLEOTIDE SEQUENCE [LARGE SCALE GENOMIC DNA]</scope>
    <source>
        <strain evidence="20">HGW-Falkowbacteria-2</strain>
    </source>
</reference>
<dbReference type="GO" id="GO:0008658">
    <property type="term" value="F:penicillin binding"/>
    <property type="evidence" value="ECO:0007669"/>
    <property type="project" value="InterPro"/>
</dbReference>
<evidence type="ECO:0000256" key="6">
    <source>
        <dbReference type="ARBA" id="ARBA00022670"/>
    </source>
</evidence>
<evidence type="ECO:0000256" key="3">
    <source>
        <dbReference type="ARBA" id="ARBA00007739"/>
    </source>
</evidence>
<dbReference type="InterPro" id="IPR023346">
    <property type="entry name" value="Lysozyme-like_dom_sf"/>
</dbReference>
<dbReference type="Gene3D" id="3.40.710.10">
    <property type="entry name" value="DD-peptidase/beta-lactamase superfamily"/>
    <property type="match status" value="1"/>
</dbReference>
<evidence type="ECO:0000256" key="14">
    <source>
        <dbReference type="ARBA" id="ARBA00023316"/>
    </source>
</evidence>
<dbReference type="GO" id="GO:0009002">
    <property type="term" value="F:serine-type D-Ala-D-Ala carboxypeptidase activity"/>
    <property type="evidence" value="ECO:0007669"/>
    <property type="project" value="UniProtKB-EC"/>
</dbReference>
<dbReference type="GO" id="GO:0009252">
    <property type="term" value="P:peptidoglycan biosynthetic process"/>
    <property type="evidence" value="ECO:0007669"/>
    <property type="project" value="UniProtKB-KW"/>
</dbReference>
<evidence type="ECO:0000256" key="16">
    <source>
        <dbReference type="ARBA" id="ARBA00049902"/>
    </source>
</evidence>
<keyword evidence="11" id="KW-0573">Peptidoglycan synthesis</keyword>
<dbReference type="PANTHER" id="PTHR32282">
    <property type="entry name" value="BINDING PROTEIN TRANSPEPTIDASE, PUTATIVE-RELATED"/>
    <property type="match status" value="1"/>
</dbReference>
<evidence type="ECO:0000256" key="4">
    <source>
        <dbReference type="ARBA" id="ARBA00022475"/>
    </source>
</evidence>
<dbReference type="FunFam" id="1.10.3810.10:FF:000001">
    <property type="entry name" value="Penicillin-binding protein 1A"/>
    <property type="match status" value="1"/>
</dbReference>
<keyword evidence="6" id="KW-0645">Protease</keyword>
<comment type="similarity">
    <text evidence="2">In the C-terminal section; belongs to the transpeptidase family.</text>
</comment>